<proteinExistence type="inferred from homology"/>
<dbReference type="GO" id="GO:0006364">
    <property type="term" value="P:rRNA processing"/>
    <property type="evidence" value="ECO:0007669"/>
    <property type="project" value="TreeGrafter"/>
</dbReference>
<dbReference type="EMBL" id="CP090168">
    <property type="protein sequence ID" value="UJO19473.1"/>
    <property type="molecule type" value="Genomic_DNA"/>
</dbReference>
<dbReference type="Pfam" id="PF08167">
    <property type="entry name" value="RIX1"/>
    <property type="match status" value="1"/>
</dbReference>
<evidence type="ECO:0000313" key="7">
    <source>
        <dbReference type="EMBL" id="UJO19473.1"/>
    </source>
</evidence>
<evidence type="ECO:0000256" key="5">
    <source>
        <dbReference type="SAM" id="MobiDB-lite"/>
    </source>
</evidence>
<dbReference type="GeneID" id="71987543"/>
<feature type="domain" description="Pre-rRNA-processing protein RIX1 N-terminal" evidence="6">
    <location>
        <begin position="11"/>
        <end position="210"/>
    </location>
</feature>
<comment type="similarity">
    <text evidence="2">Belongs to the RIX1/PELP1 family.</text>
</comment>
<dbReference type="RefSeq" id="XP_047763839.1">
    <property type="nucleotide sequence ID" value="XM_047906813.1"/>
</dbReference>
<dbReference type="PANTHER" id="PTHR34105">
    <property type="entry name" value="PROLINE-, GLUTAMIC ACID- AND LEUCINE-RICH PROTEIN 1"/>
    <property type="match status" value="1"/>
</dbReference>
<evidence type="ECO:0000256" key="4">
    <source>
        <dbReference type="ARBA" id="ARBA00023242"/>
    </source>
</evidence>
<dbReference type="InterPro" id="IPR012583">
    <property type="entry name" value="RIX1_N"/>
</dbReference>
<dbReference type="Proteomes" id="UP000756132">
    <property type="component" value="Chromosome 6"/>
</dbReference>
<dbReference type="SUPFAM" id="SSF48371">
    <property type="entry name" value="ARM repeat"/>
    <property type="match status" value="1"/>
</dbReference>
<dbReference type="GO" id="GO:0005634">
    <property type="term" value="C:nucleus"/>
    <property type="evidence" value="ECO:0007669"/>
    <property type="project" value="UniProtKB-SubCell"/>
</dbReference>
<organism evidence="7 8">
    <name type="scientific">Passalora fulva</name>
    <name type="common">Tomato leaf mold</name>
    <name type="synonym">Cladosporium fulvum</name>
    <dbReference type="NCBI Taxonomy" id="5499"/>
    <lineage>
        <taxon>Eukaryota</taxon>
        <taxon>Fungi</taxon>
        <taxon>Dikarya</taxon>
        <taxon>Ascomycota</taxon>
        <taxon>Pezizomycotina</taxon>
        <taxon>Dothideomycetes</taxon>
        <taxon>Dothideomycetidae</taxon>
        <taxon>Mycosphaerellales</taxon>
        <taxon>Mycosphaerellaceae</taxon>
        <taxon>Fulvia</taxon>
    </lineage>
</organism>
<dbReference type="AlphaFoldDB" id="A0A9Q8PBL0"/>
<dbReference type="KEGG" id="ffu:CLAFUR5_07665"/>
<feature type="compositionally biased region" description="Acidic residues" evidence="5">
    <location>
        <begin position="745"/>
        <end position="771"/>
    </location>
</feature>
<reference evidence="7" key="2">
    <citation type="journal article" date="2022" name="Microb. Genom.">
        <title>A chromosome-scale genome assembly of the tomato pathogen Cladosporium fulvum reveals a compartmentalized genome architecture and the presence of a dispensable chromosome.</title>
        <authorList>
            <person name="Zaccaron A.Z."/>
            <person name="Chen L.H."/>
            <person name="Samaras A."/>
            <person name="Stergiopoulos I."/>
        </authorList>
    </citation>
    <scope>NUCLEOTIDE SEQUENCE</scope>
    <source>
        <strain evidence="7">Race5_Kim</strain>
    </source>
</reference>
<evidence type="ECO:0000256" key="1">
    <source>
        <dbReference type="ARBA" id="ARBA00004123"/>
    </source>
</evidence>
<evidence type="ECO:0000259" key="6">
    <source>
        <dbReference type="Pfam" id="PF08167"/>
    </source>
</evidence>
<keyword evidence="4" id="KW-0539">Nucleus</keyword>
<dbReference type="InterPro" id="IPR016024">
    <property type="entry name" value="ARM-type_fold"/>
</dbReference>
<protein>
    <recommendedName>
        <fullName evidence="3">Pre-rRNA-processing protein RIX1</fullName>
    </recommendedName>
</protein>
<feature type="region of interest" description="Disordered" evidence="5">
    <location>
        <begin position="733"/>
        <end position="771"/>
    </location>
</feature>
<keyword evidence="8" id="KW-1185">Reference proteome</keyword>
<reference evidence="7" key="1">
    <citation type="submission" date="2021-12" db="EMBL/GenBank/DDBJ databases">
        <authorList>
            <person name="Zaccaron A."/>
            <person name="Stergiopoulos I."/>
        </authorList>
    </citation>
    <scope>NUCLEOTIDE SEQUENCE</scope>
    <source>
        <strain evidence="7">Race5_Kim</strain>
    </source>
</reference>
<gene>
    <name evidence="7" type="ORF">CLAFUR5_07665</name>
</gene>
<dbReference type="PANTHER" id="PTHR34105:SF1">
    <property type="entry name" value="PROLINE-, GLUTAMIC ACID- AND LEUCINE-RICH PROTEIN 1"/>
    <property type="match status" value="1"/>
</dbReference>
<feature type="compositionally biased region" description="Acidic residues" evidence="5">
    <location>
        <begin position="602"/>
        <end position="635"/>
    </location>
</feature>
<sequence length="771" mass="83385">MGHTAASAGALEALTYRVSSAPVDELPKIAPQIAGAIWNCRQLLSAPAETKRTAEDTNAIKQFNTQLTTLLQDRTVEGRWSAVVLAKATIEAAGLEVLSKCNPWVRSLLGMLKKPDPPTTRSLIVLTLTSIFTLTWDYSNIVREITTPALTAFVPTCLANIENRRCSATELQTVLEAFITLLPRHPTIFRTNEAKIRSFLANILSSGSTNVAFHHTQSHQTSARRLLVALHHCAPKQGAAEKWEETLRTAVTAVHTTCDRVLRTFQEDWQSVAGIEPSVPAHLTLKGANAELQSLDVDAAGLKPWKGVYAGCDRIITLLHTIGSHIREGTAGSVATPVGLVIDLLTRLFSVTVPRPGKQDFVKLNNEIAKEERDALFAALPDVHAAAVKLCITLLDRFGKQALPLTQNIVDQALWLFKAEHQYDSLRFPLHQLFNTALQLLGPAMSKEDTSELMPVLKACCKELMPDNGSSSSSATTSAASGIKQQLGLTDSGSSHSHPTNLAPLKQAAESLLETSLIKLDAACMPPQVRAQIDRTAVLIRSQKMLVASVMNPVVGTKTARGQASLMPILAREFSHVSEVEALLRPRMPFIHSGRKKSRMGDEDEEELANSEHDDGDSEDEDEDEDGQGDDEGDDQKEANHVEFGAQATTGSVPDSASKGKRAATDDTDLATSAKRARASPAADVLPSHDARSEQAQLPEIPILEAPASHDIAMEETTMTVVLPTEDSNTITVAGSSRHAISDDNAMDDSDGSDFEMPELNPDPDTDPEDE</sequence>
<comment type="subcellular location">
    <subcellularLocation>
        <location evidence="1">Nucleus</location>
    </subcellularLocation>
</comment>
<feature type="region of interest" description="Disordered" evidence="5">
    <location>
        <begin position="593"/>
        <end position="711"/>
    </location>
</feature>
<evidence type="ECO:0000313" key="8">
    <source>
        <dbReference type="Proteomes" id="UP000756132"/>
    </source>
</evidence>
<dbReference type="OMA" id="GGWEILR"/>
<accession>A0A9Q8PBL0</accession>
<dbReference type="OrthoDB" id="20900at2759"/>
<name>A0A9Q8PBL0_PASFU</name>
<evidence type="ECO:0000256" key="2">
    <source>
        <dbReference type="ARBA" id="ARBA00010511"/>
    </source>
</evidence>
<evidence type="ECO:0000256" key="3">
    <source>
        <dbReference type="ARBA" id="ARBA00021502"/>
    </source>
</evidence>